<feature type="compositionally biased region" description="Polar residues" evidence="1">
    <location>
        <begin position="169"/>
        <end position="178"/>
    </location>
</feature>
<dbReference type="EMBL" id="NEDP02076745">
    <property type="protein sequence ID" value="OWF34986.1"/>
    <property type="molecule type" value="Genomic_DNA"/>
</dbReference>
<keyword evidence="3" id="KW-1185">Reference proteome</keyword>
<feature type="compositionally biased region" description="Basic and acidic residues" evidence="1">
    <location>
        <begin position="110"/>
        <end position="119"/>
    </location>
</feature>
<feature type="compositionally biased region" description="Basic residues" evidence="1">
    <location>
        <begin position="30"/>
        <end position="50"/>
    </location>
</feature>
<feature type="compositionally biased region" description="Polar residues" evidence="1">
    <location>
        <begin position="577"/>
        <end position="599"/>
    </location>
</feature>
<organism evidence="2 3">
    <name type="scientific">Mizuhopecten yessoensis</name>
    <name type="common">Japanese scallop</name>
    <name type="synonym">Patinopecten yessoensis</name>
    <dbReference type="NCBI Taxonomy" id="6573"/>
    <lineage>
        <taxon>Eukaryota</taxon>
        <taxon>Metazoa</taxon>
        <taxon>Spiralia</taxon>
        <taxon>Lophotrochozoa</taxon>
        <taxon>Mollusca</taxon>
        <taxon>Bivalvia</taxon>
        <taxon>Autobranchia</taxon>
        <taxon>Pteriomorphia</taxon>
        <taxon>Pectinida</taxon>
        <taxon>Pectinoidea</taxon>
        <taxon>Pectinidae</taxon>
        <taxon>Mizuhopecten</taxon>
    </lineage>
</organism>
<feature type="compositionally biased region" description="Acidic residues" evidence="1">
    <location>
        <begin position="406"/>
        <end position="416"/>
    </location>
</feature>
<dbReference type="OrthoDB" id="6124571at2759"/>
<feature type="compositionally biased region" description="Basic and acidic residues" evidence="1">
    <location>
        <begin position="432"/>
        <end position="466"/>
    </location>
</feature>
<dbReference type="Proteomes" id="UP000242188">
    <property type="component" value="Unassembled WGS sequence"/>
</dbReference>
<evidence type="ECO:0008006" key="4">
    <source>
        <dbReference type="Google" id="ProtNLM"/>
    </source>
</evidence>
<feature type="compositionally biased region" description="Low complexity" evidence="1">
    <location>
        <begin position="535"/>
        <end position="558"/>
    </location>
</feature>
<feature type="region of interest" description="Disordered" evidence="1">
    <location>
        <begin position="1"/>
        <end position="206"/>
    </location>
</feature>
<evidence type="ECO:0000313" key="3">
    <source>
        <dbReference type="Proteomes" id="UP000242188"/>
    </source>
</evidence>
<evidence type="ECO:0000313" key="2">
    <source>
        <dbReference type="EMBL" id="OWF34986.1"/>
    </source>
</evidence>
<feature type="compositionally biased region" description="Basic and acidic residues" evidence="1">
    <location>
        <begin position="360"/>
        <end position="369"/>
    </location>
</feature>
<dbReference type="AlphaFoldDB" id="A0A210PEV7"/>
<feature type="compositionally biased region" description="Basic and acidic residues" evidence="1">
    <location>
        <begin position="140"/>
        <end position="166"/>
    </location>
</feature>
<feature type="compositionally biased region" description="Basic and acidic residues" evidence="1">
    <location>
        <begin position="619"/>
        <end position="661"/>
    </location>
</feature>
<feature type="region of interest" description="Disordered" evidence="1">
    <location>
        <begin position="383"/>
        <end position="661"/>
    </location>
</feature>
<feature type="region of interest" description="Disordered" evidence="1">
    <location>
        <begin position="328"/>
        <end position="369"/>
    </location>
</feature>
<feature type="compositionally biased region" description="Low complexity" evidence="1">
    <location>
        <begin position="15"/>
        <end position="26"/>
    </location>
</feature>
<comment type="caution">
    <text evidence="2">The sequence shown here is derived from an EMBL/GenBank/DDBJ whole genome shotgun (WGS) entry which is preliminary data.</text>
</comment>
<feature type="compositionally biased region" description="Basic residues" evidence="1">
    <location>
        <begin position="66"/>
        <end position="83"/>
    </location>
</feature>
<feature type="compositionally biased region" description="Basic and acidic residues" evidence="1">
    <location>
        <begin position="479"/>
        <end position="497"/>
    </location>
</feature>
<protein>
    <recommendedName>
        <fullName evidence="4">Btz domain-containing protein</fullName>
    </recommendedName>
</protein>
<proteinExistence type="predicted"/>
<sequence length="661" mass="77068">MPPPKGKPIGHRNQRSYSSSRSRSLSPYQKKSKYLKSRSRSPRSARRKSPPSKFHQSQHRNYAASARKRIPSGKPYNLKKRSRTPSPYGRGSPPPHKSTARPKTSHTQLQRRDKLDNSRPLEAGGNRGRSPIYTGSKQHRLSESSGNRDRSPIYTGSKHDRFDLKTRRSWSPEQSFQYSDRDGKGRSGAQRRRSPSPEYNMGQGPSAMLFPAAAKFTSITGPISIPQSHTTGIKMTLNNRFQFFDDLELPLIVEDNITIGIHRRGPNMVHDSHQQIIRSFRQGDTLDVHRKDEGKYPIFDREEIKVFRHDDILDDEVYEEKRTISVAHSKPKGRRDSYETDRRIIQGKAGHSSRYIEPQIKFDPRPDPRYESLLTDARFKDEAKVTRIQRNPNDLRHSLQKRRHDDDDEDDDEDDQHFDARKKIEAKRKHSHRDDRVQSKERYSDKMGDRRQDRSRSSDSRQKQATETEVLPDFSNRPGRLDADLFKQEEWKDKPEMIPKNPMYYEHDTREDDQGYVGRGRYSRRPYRQGFRTRGSYTYNRGSSSSSSSTTTQQRTSSYKGTNFIPNFRPRGFRRPYNSNYRGRGSNTSSDYYRKTSPSSDRKGWTPHWKQNSNTSGDRVWKHDLYDDKEKSEGDTGGRNNDEKKTNKEESREDNKPTSTT</sequence>
<evidence type="ECO:0000256" key="1">
    <source>
        <dbReference type="SAM" id="MobiDB-lite"/>
    </source>
</evidence>
<gene>
    <name evidence="2" type="ORF">KP79_PYT23808</name>
</gene>
<name>A0A210PEV7_MIZYE</name>
<accession>A0A210PEV7</accession>
<reference evidence="2 3" key="1">
    <citation type="journal article" date="2017" name="Nat. Ecol. Evol.">
        <title>Scallop genome provides insights into evolution of bilaterian karyotype and development.</title>
        <authorList>
            <person name="Wang S."/>
            <person name="Zhang J."/>
            <person name="Jiao W."/>
            <person name="Li J."/>
            <person name="Xun X."/>
            <person name="Sun Y."/>
            <person name="Guo X."/>
            <person name="Huan P."/>
            <person name="Dong B."/>
            <person name="Zhang L."/>
            <person name="Hu X."/>
            <person name="Sun X."/>
            <person name="Wang J."/>
            <person name="Zhao C."/>
            <person name="Wang Y."/>
            <person name="Wang D."/>
            <person name="Huang X."/>
            <person name="Wang R."/>
            <person name="Lv J."/>
            <person name="Li Y."/>
            <person name="Zhang Z."/>
            <person name="Liu B."/>
            <person name="Lu W."/>
            <person name="Hui Y."/>
            <person name="Liang J."/>
            <person name="Zhou Z."/>
            <person name="Hou R."/>
            <person name="Li X."/>
            <person name="Liu Y."/>
            <person name="Li H."/>
            <person name="Ning X."/>
            <person name="Lin Y."/>
            <person name="Zhao L."/>
            <person name="Xing Q."/>
            <person name="Dou J."/>
            <person name="Li Y."/>
            <person name="Mao J."/>
            <person name="Guo H."/>
            <person name="Dou H."/>
            <person name="Li T."/>
            <person name="Mu C."/>
            <person name="Jiang W."/>
            <person name="Fu Q."/>
            <person name="Fu X."/>
            <person name="Miao Y."/>
            <person name="Liu J."/>
            <person name="Yu Q."/>
            <person name="Li R."/>
            <person name="Liao H."/>
            <person name="Li X."/>
            <person name="Kong Y."/>
            <person name="Jiang Z."/>
            <person name="Chourrout D."/>
            <person name="Li R."/>
            <person name="Bao Z."/>
        </authorList>
    </citation>
    <scope>NUCLEOTIDE SEQUENCE [LARGE SCALE GENOMIC DNA]</scope>
    <source>
        <strain evidence="2 3">PY_sf001</strain>
    </source>
</reference>
<feature type="compositionally biased region" description="Basic and acidic residues" evidence="1">
    <location>
        <begin position="334"/>
        <end position="344"/>
    </location>
</feature>